<comment type="caution">
    <text evidence="5">The sequence shown here is derived from an EMBL/GenBank/DDBJ whole genome shotgun (WGS) entry which is preliminary data.</text>
</comment>
<reference evidence="5" key="1">
    <citation type="journal article" date="2014" name="Front. Microbiol.">
        <title>High frequency of phylogenetically diverse reductive dehalogenase-homologous genes in deep subseafloor sedimentary metagenomes.</title>
        <authorList>
            <person name="Kawai M."/>
            <person name="Futagami T."/>
            <person name="Toyoda A."/>
            <person name="Takaki Y."/>
            <person name="Nishi S."/>
            <person name="Hori S."/>
            <person name="Arai W."/>
            <person name="Tsubouchi T."/>
            <person name="Morono Y."/>
            <person name="Uchiyama I."/>
            <person name="Ito T."/>
            <person name="Fujiyama A."/>
            <person name="Inagaki F."/>
            <person name="Takami H."/>
        </authorList>
    </citation>
    <scope>NUCLEOTIDE SEQUENCE</scope>
    <source>
        <strain evidence="5">Expedition CK06-06</strain>
    </source>
</reference>
<dbReference type="SUPFAM" id="SSF51905">
    <property type="entry name" value="FAD/NAD(P)-binding domain"/>
    <property type="match status" value="1"/>
</dbReference>
<dbReference type="InterPro" id="IPR039651">
    <property type="entry name" value="FixC-like"/>
</dbReference>
<evidence type="ECO:0000256" key="4">
    <source>
        <dbReference type="ARBA" id="ARBA00023002"/>
    </source>
</evidence>
<keyword evidence="3" id="KW-0274">FAD</keyword>
<dbReference type="PANTHER" id="PTHR43624:SF2">
    <property type="entry name" value="ELECTRON TRANSFER FLAVOPROTEIN-QUINONE OXIDOREDUCTASE YDIS-RELATED"/>
    <property type="match status" value="1"/>
</dbReference>
<evidence type="ECO:0000256" key="2">
    <source>
        <dbReference type="ARBA" id="ARBA00022630"/>
    </source>
</evidence>
<name>X0VEU1_9ZZZZ</name>
<dbReference type="InterPro" id="IPR036188">
    <property type="entry name" value="FAD/NAD-bd_sf"/>
</dbReference>
<evidence type="ECO:0008006" key="6">
    <source>
        <dbReference type="Google" id="ProtNLM"/>
    </source>
</evidence>
<feature type="non-terminal residue" evidence="5">
    <location>
        <position position="89"/>
    </location>
</feature>
<keyword evidence="4" id="KW-0560">Oxidoreductase</keyword>
<accession>X0VEU1</accession>
<dbReference type="GO" id="GO:0016491">
    <property type="term" value="F:oxidoreductase activity"/>
    <property type="evidence" value="ECO:0007669"/>
    <property type="project" value="UniProtKB-KW"/>
</dbReference>
<dbReference type="AlphaFoldDB" id="X0VEU1"/>
<proteinExistence type="predicted"/>
<dbReference type="Pfam" id="PF01946">
    <property type="entry name" value="Thi4"/>
    <property type="match status" value="1"/>
</dbReference>
<organism evidence="5">
    <name type="scientific">marine sediment metagenome</name>
    <dbReference type="NCBI Taxonomy" id="412755"/>
    <lineage>
        <taxon>unclassified sequences</taxon>
        <taxon>metagenomes</taxon>
        <taxon>ecological metagenomes</taxon>
    </lineage>
</organism>
<evidence type="ECO:0000313" key="5">
    <source>
        <dbReference type="EMBL" id="GAG16850.1"/>
    </source>
</evidence>
<dbReference type="EMBL" id="BARS01037927">
    <property type="protein sequence ID" value="GAG16850.1"/>
    <property type="molecule type" value="Genomic_DNA"/>
</dbReference>
<evidence type="ECO:0000256" key="3">
    <source>
        <dbReference type="ARBA" id="ARBA00022827"/>
    </source>
</evidence>
<dbReference type="Gene3D" id="3.50.50.60">
    <property type="entry name" value="FAD/NAD(P)-binding domain"/>
    <property type="match status" value="1"/>
</dbReference>
<gene>
    <name evidence="5" type="ORF">S01H1_58097</name>
</gene>
<evidence type="ECO:0000256" key="1">
    <source>
        <dbReference type="ARBA" id="ARBA00001974"/>
    </source>
</evidence>
<comment type="cofactor">
    <cofactor evidence="1">
        <name>FAD</name>
        <dbReference type="ChEBI" id="CHEBI:57692"/>
    </cofactor>
</comment>
<sequence length="89" mass="9489">MSGALADSEKCEVLIIGAGPAGVSCAYVLAKAGVDVCILERGQYPGAKNMFGGVFFSDQMSELIPDFYSEAPVERFVAKRRYSMLVDGS</sequence>
<protein>
    <recommendedName>
        <fullName evidence="6">FAD dependent oxidoreductase domain-containing protein</fullName>
    </recommendedName>
</protein>
<keyword evidence="2" id="KW-0285">Flavoprotein</keyword>
<dbReference type="PANTHER" id="PTHR43624">
    <property type="entry name" value="ELECTRON TRANSFER FLAVOPROTEIN-QUINONE OXIDOREDUCTASE YDIS-RELATED"/>
    <property type="match status" value="1"/>
</dbReference>